<organism evidence="3 4">
    <name type="scientific">Kwoniella heveanensis BCC8398</name>
    <dbReference type="NCBI Taxonomy" id="1296120"/>
    <lineage>
        <taxon>Eukaryota</taxon>
        <taxon>Fungi</taxon>
        <taxon>Dikarya</taxon>
        <taxon>Basidiomycota</taxon>
        <taxon>Agaricomycotina</taxon>
        <taxon>Tremellomycetes</taxon>
        <taxon>Tremellales</taxon>
        <taxon>Cryptococcaceae</taxon>
        <taxon>Kwoniella</taxon>
    </lineage>
</organism>
<evidence type="ECO:0000313" key="3">
    <source>
        <dbReference type="EMBL" id="OCF36116.1"/>
    </source>
</evidence>
<evidence type="ECO:0000259" key="2">
    <source>
        <dbReference type="PROSITE" id="PS50090"/>
    </source>
</evidence>
<protein>
    <recommendedName>
        <fullName evidence="2">Myb-like domain-containing protein</fullName>
    </recommendedName>
</protein>
<feature type="domain" description="Myb-like" evidence="2">
    <location>
        <begin position="95"/>
        <end position="141"/>
    </location>
</feature>
<dbReference type="PROSITE" id="PS50090">
    <property type="entry name" value="MYB_LIKE"/>
    <property type="match status" value="1"/>
</dbReference>
<dbReference type="InterPro" id="IPR009057">
    <property type="entry name" value="Homeodomain-like_sf"/>
</dbReference>
<feature type="compositionally biased region" description="Basic and acidic residues" evidence="1">
    <location>
        <begin position="1"/>
        <end position="31"/>
    </location>
</feature>
<dbReference type="SMART" id="SM00717">
    <property type="entry name" value="SANT"/>
    <property type="match status" value="1"/>
</dbReference>
<dbReference type="Gene3D" id="1.10.10.60">
    <property type="entry name" value="Homeodomain-like"/>
    <property type="match status" value="1"/>
</dbReference>
<accession>A0A1B9GYL4</accession>
<evidence type="ECO:0000256" key="1">
    <source>
        <dbReference type="SAM" id="MobiDB-lite"/>
    </source>
</evidence>
<dbReference type="SUPFAM" id="SSF46689">
    <property type="entry name" value="Homeodomain-like"/>
    <property type="match status" value="1"/>
</dbReference>
<reference evidence="4" key="2">
    <citation type="submission" date="2013-12" db="EMBL/GenBank/DDBJ databases">
        <title>Evolution of pathogenesis and genome organization in the Tremellales.</title>
        <authorList>
            <person name="Cuomo C."/>
            <person name="Litvintseva A."/>
            <person name="Heitman J."/>
            <person name="Chen Y."/>
            <person name="Sun S."/>
            <person name="Springer D."/>
            <person name="Dromer F."/>
            <person name="Young S."/>
            <person name="Zeng Q."/>
            <person name="Chapman S."/>
            <person name="Gujja S."/>
            <person name="Saif S."/>
            <person name="Birren B."/>
        </authorList>
    </citation>
    <scope>NUCLEOTIDE SEQUENCE [LARGE SCALE GENOMIC DNA]</scope>
    <source>
        <strain evidence="4">BCC8398</strain>
    </source>
</reference>
<dbReference type="AlphaFoldDB" id="A0A1B9GYL4"/>
<sequence length="153" mass="16862">MPAVKREYTSSEDENNHEQDDHSLVDHKPDVGNDSDFQPSLSPSPSSKKKKAKPSTPSKAKTVKSVTSTPTKKKSNKSDVSPKKEPTTPGVRKVGAWSGEELKALYNILCPKRVGVNWADVANQMPGRDTKSCQNKWARMQAKLMQAIEDLGE</sequence>
<feature type="compositionally biased region" description="Basic and acidic residues" evidence="1">
    <location>
        <begin position="76"/>
        <end position="86"/>
    </location>
</feature>
<dbReference type="InterPro" id="IPR001005">
    <property type="entry name" value="SANT/Myb"/>
</dbReference>
<gene>
    <name evidence="3" type="ORF">I316_01988</name>
</gene>
<dbReference type="Proteomes" id="UP000092666">
    <property type="component" value="Unassembled WGS sequence"/>
</dbReference>
<dbReference type="Pfam" id="PF00249">
    <property type="entry name" value="Myb_DNA-binding"/>
    <property type="match status" value="1"/>
</dbReference>
<name>A0A1B9GYL4_9TREE</name>
<evidence type="ECO:0000313" key="4">
    <source>
        <dbReference type="Proteomes" id="UP000092666"/>
    </source>
</evidence>
<feature type="region of interest" description="Disordered" evidence="1">
    <location>
        <begin position="1"/>
        <end position="92"/>
    </location>
</feature>
<dbReference type="CDD" id="cd00167">
    <property type="entry name" value="SANT"/>
    <property type="match status" value="1"/>
</dbReference>
<dbReference type="OrthoDB" id="272624at2759"/>
<proteinExistence type="predicted"/>
<feature type="compositionally biased region" description="Low complexity" evidence="1">
    <location>
        <begin position="54"/>
        <end position="70"/>
    </location>
</feature>
<reference evidence="3 4" key="1">
    <citation type="submission" date="2013-07" db="EMBL/GenBank/DDBJ databases">
        <title>The Genome Sequence of Cryptococcus heveanensis BCC8398.</title>
        <authorList>
            <consortium name="The Broad Institute Genome Sequencing Platform"/>
            <person name="Cuomo C."/>
            <person name="Litvintseva A."/>
            <person name="Chen Y."/>
            <person name="Heitman J."/>
            <person name="Sun S."/>
            <person name="Springer D."/>
            <person name="Dromer F."/>
            <person name="Young S.K."/>
            <person name="Zeng Q."/>
            <person name="Gargeya S."/>
            <person name="Fitzgerald M."/>
            <person name="Abouelleil A."/>
            <person name="Alvarado L."/>
            <person name="Berlin A.M."/>
            <person name="Chapman S.B."/>
            <person name="Dewar J."/>
            <person name="Goldberg J."/>
            <person name="Griggs A."/>
            <person name="Gujja S."/>
            <person name="Hansen M."/>
            <person name="Howarth C."/>
            <person name="Imamovic A."/>
            <person name="Larimer J."/>
            <person name="McCowan C."/>
            <person name="Murphy C."/>
            <person name="Pearson M."/>
            <person name="Priest M."/>
            <person name="Roberts A."/>
            <person name="Saif S."/>
            <person name="Shea T."/>
            <person name="Sykes S."/>
            <person name="Wortman J."/>
            <person name="Nusbaum C."/>
            <person name="Birren B."/>
        </authorList>
    </citation>
    <scope>NUCLEOTIDE SEQUENCE [LARGE SCALE GENOMIC DNA]</scope>
    <source>
        <strain evidence="3 4">BCC8398</strain>
    </source>
</reference>
<keyword evidence="4" id="KW-1185">Reference proteome</keyword>
<dbReference type="EMBL" id="KI669496">
    <property type="protein sequence ID" value="OCF36116.1"/>
    <property type="molecule type" value="Genomic_DNA"/>
</dbReference>